<name>A0ACC3NSL6_9PEZI</name>
<reference evidence="1" key="1">
    <citation type="submission" date="2023-07" db="EMBL/GenBank/DDBJ databases">
        <title>Black Yeasts Isolated from many extreme environments.</title>
        <authorList>
            <person name="Coleine C."/>
            <person name="Stajich J.E."/>
            <person name="Selbmann L."/>
        </authorList>
    </citation>
    <scope>NUCLEOTIDE SEQUENCE</scope>
    <source>
        <strain evidence="1">CCFEE 5714</strain>
    </source>
</reference>
<sequence>MLVPRAFQYASASPMHEFDEKNGRRKVQRKTSPGPPKRLLVRSELPARTTTDPVLSATQPVSVPKPERTQSAGPQDMPTVDGWRRNHDSRKPSVHDPSALPPAVAALLAVIQIPRPKPNRFRRQLANARRISIDELVNEWKSDETLNSSYGSSPVLSVLLEDSEAQEEQCSTPKGSTTEDGYLHTRSTSADSVPSLEEDDRSLLSIGSLSTPESLRSRRSSSNLRKDKSRSLPTTEDCVANHPLASTPLGDEDPDDYFVFPTSSGSRPTTPRPKTSFKSNLTTSLQALKNAAMSSLSSFSLSSVSSQSQRSPGSPMSDEMLWSHPFLFPRFSPEVRPAIEGTPTKAQRRYLNPLPLTFEEQEAPYQLALHAPYLAEPIEGAPTILMQTYSRGRRKSASRRASPEPQSEAGRALLSAVGVRQREPRENSDFLRVVVLEMNMRREGKLESGRAKIWLPPRRVSVSPDRAGDVPSRWVGVNSRSLRSSSALIVRIMESKHTAQHYSLRRVSACPVHKSYGYCTTLSCAFAQTAEPPKERIEIVLTSNIPTFSRLSRELRDRVYELLLCPSEKLELSIEGDQLRLRSEFAPRKNFLAITAVCKKINVESSIVFLGKNIFHVDVLAFDEVRFDSRPTLTRERLEYHDLSWLEKDAFGSITASRSNPCGWTNNFKGWLVKIGSVNAAKLRKVEVSLGNWHLLKPSRYDIEIAHALGKVARLFNSTETVCQINMRIGMPVPSSEPCSVDLRLPITDNSRAKHALKELFDDSFRRLKISNSQDRISSIALSIVERDMLRCRKRLKQLIKGMYEPPPQWTRDDTLELQQLIQRGMLQSSAEESEQQVAIYEPPPRWTKKDTLELQQLVQNGMLQSIAEESEQKAAIYHASDLRAVITAGNEKEVSTQSVVKTDTLIETSDASDWEDVDEDMTVPSVAVPIGFTSARAHEYWHQQRARTTGAVLQKPPIPPKSPLRFAGLGSTINTTTSSPTTPAERRISLITTQARRSKAHEPLNPKAQGKFSSLWKKAPNPSSIRILISTSTRTSTPTTSTSTTLTRAKPKNIRVGSSVFEMMGIPK</sequence>
<evidence type="ECO:0000313" key="1">
    <source>
        <dbReference type="EMBL" id="KAK3721522.1"/>
    </source>
</evidence>
<organism evidence="1 2">
    <name type="scientific">Vermiconidia calcicola</name>
    <dbReference type="NCBI Taxonomy" id="1690605"/>
    <lineage>
        <taxon>Eukaryota</taxon>
        <taxon>Fungi</taxon>
        <taxon>Dikarya</taxon>
        <taxon>Ascomycota</taxon>
        <taxon>Pezizomycotina</taxon>
        <taxon>Dothideomycetes</taxon>
        <taxon>Dothideomycetidae</taxon>
        <taxon>Mycosphaerellales</taxon>
        <taxon>Extremaceae</taxon>
        <taxon>Vermiconidia</taxon>
    </lineage>
</organism>
<accession>A0ACC3NSL6</accession>
<evidence type="ECO:0000313" key="2">
    <source>
        <dbReference type="Proteomes" id="UP001281147"/>
    </source>
</evidence>
<keyword evidence="2" id="KW-1185">Reference proteome</keyword>
<proteinExistence type="predicted"/>
<comment type="caution">
    <text evidence="1">The sequence shown here is derived from an EMBL/GenBank/DDBJ whole genome shotgun (WGS) entry which is preliminary data.</text>
</comment>
<dbReference type="Proteomes" id="UP001281147">
    <property type="component" value="Unassembled WGS sequence"/>
</dbReference>
<protein>
    <submittedName>
        <fullName evidence="1">Uncharacterized protein</fullName>
    </submittedName>
</protein>
<gene>
    <name evidence="1" type="ORF">LTR37_003078</name>
</gene>
<dbReference type="EMBL" id="JAUTXU010000017">
    <property type="protein sequence ID" value="KAK3721522.1"/>
    <property type="molecule type" value="Genomic_DNA"/>
</dbReference>